<dbReference type="AlphaFoldDB" id="A5GEU6"/>
<dbReference type="Gene3D" id="3.40.50.720">
    <property type="entry name" value="NAD(P)-binding Rossmann-like Domain"/>
    <property type="match status" value="1"/>
</dbReference>
<dbReference type="STRING" id="351605.Gura_1760"/>
<evidence type="ECO:0000313" key="3">
    <source>
        <dbReference type="Proteomes" id="UP000006695"/>
    </source>
</evidence>
<feature type="domain" description="NAD-dependent epimerase/dehydratase" evidence="1">
    <location>
        <begin position="96"/>
        <end position="212"/>
    </location>
</feature>
<dbReference type="InterPro" id="IPR051783">
    <property type="entry name" value="NAD(P)-dependent_oxidoreduct"/>
</dbReference>
<dbReference type="CDD" id="cd05266">
    <property type="entry name" value="SDR_a4"/>
    <property type="match status" value="1"/>
</dbReference>
<dbReference type="EMBL" id="CP000698">
    <property type="protein sequence ID" value="ABQ25951.1"/>
    <property type="molecule type" value="Genomic_DNA"/>
</dbReference>
<dbReference type="Proteomes" id="UP000006695">
    <property type="component" value="Chromosome"/>
</dbReference>
<accession>A5GEU6</accession>
<sequence>MEKVLIVGCGDMGKRVAGLVMAEGADVSALVRSAEKGQKLAELGIQPVVGDLDELSSLATLPTRDALVFYFAPPPGGGNMDPRMRSFCASIEAGNEPRRVVYMSTSGVYGDCGDALVTEETPPNPQTARAKRRYDAETVLSEWGRERGVEVVILRVTGIYGPGRLPITQLANGHPLLDERLSPPTNRIHAEDLARVCVAAAEKGDDGDIFNVSDGRVGTMSQYFNAVADILGYPRPRQISLEEAHRVMTPLMLSYISETRRMGNGKMLKKLGIKLLYPTLEEGLKACVRRD</sequence>
<dbReference type="OrthoDB" id="9808276at2"/>
<dbReference type="GO" id="GO:0005737">
    <property type="term" value="C:cytoplasm"/>
    <property type="evidence" value="ECO:0007669"/>
    <property type="project" value="TreeGrafter"/>
</dbReference>
<dbReference type="InterPro" id="IPR001509">
    <property type="entry name" value="Epimerase_deHydtase"/>
</dbReference>
<evidence type="ECO:0000313" key="2">
    <source>
        <dbReference type="EMBL" id="ABQ25951.1"/>
    </source>
</evidence>
<dbReference type="RefSeq" id="WP_011938657.1">
    <property type="nucleotide sequence ID" value="NC_009483.1"/>
</dbReference>
<dbReference type="Pfam" id="PF01370">
    <property type="entry name" value="Epimerase"/>
    <property type="match status" value="1"/>
</dbReference>
<name>A5GEU6_GEOUR</name>
<organism evidence="2 3">
    <name type="scientific">Geotalea uraniireducens (strain Rf4)</name>
    <name type="common">Geobacter uraniireducens</name>
    <dbReference type="NCBI Taxonomy" id="351605"/>
    <lineage>
        <taxon>Bacteria</taxon>
        <taxon>Pseudomonadati</taxon>
        <taxon>Thermodesulfobacteriota</taxon>
        <taxon>Desulfuromonadia</taxon>
        <taxon>Geobacterales</taxon>
        <taxon>Geobacteraceae</taxon>
        <taxon>Geotalea</taxon>
    </lineage>
</organism>
<dbReference type="SUPFAM" id="SSF51735">
    <property type="entry name" value="NAD(P)-binding Rossmann-fold domains"/>
    <property type="match status" value="1"/>
</dbReference>
<evidence type="ECO:0000259" key="1">
    <source>
        <dbReference type="Pfam" id="PF01370"/>
    </source>
</evidence>
<dbReference type="PANTHER" id="PTHR48079">
    <property type="entry name" value="PROTEIN YEEZ"/>
    <property type="match status" value="1"/>
</dbReference>
<proteinExistence type="predicted"/>
<protein>
    <submittedName>
        <fullName evidence="2">NAD-dependent epimerase/dehydratase</fullName>
    </submittedName>
</protein>
<gene>
    <name evidence="2" type="ordered locus">Gura_1760</name>
</gene>
<dbReference type="GO" id="GO:0004029">
    <property type="term" value="F:aldehyde dehydrogenase (NAD+) activity"/>
    <property type="evidence" value="ECO:0007669"/>
    <property type="project" value="TreeGrafter"/>
</dbReference>
<keyword evidence="3" id="KW-1185">Reference proteome</keyword>
<dbReference type="HOGENOM" id="CLU_007383_11_4_7"/>
<dbReference type="InterPro" id="IPR036291">
    <property type="entry name" value="NAD(P)-bd_dom_sf"/>
</dbReference>
<reference evidence="2 3" key="1">
    <citation type="submission" date="2007-05" db="EMBL/GenBank/DDBJ databases">
        <title>Complete sequence of Geobacter uraniireducens Rf4.</title>
        <authorList>
            <consortium name="US DOE Joint Genome Institute"/>
            <person name="Copeland A."/>
            <person name="Lucas S."/>
            <person name="Lapidus A."/>
            <person name="Barry K."/>
            <person name="Detter J.C."/>
            <person name="Glavina del Rio T."/>
            <person name="Hammon N."/>
            <person name="Israni S."/>
            <person name="Dalin E."/>
            <person name="Tice H."/>
            <person name="Pitluck S."/>
            <person name="Chertkov O."/>
            <person name="Brettin T."/>
            <person name="Bruce D."/>
            <person name="Han C."/>
            <person name="Schmutz J."/>
            <person name="Larimer F."/>
            <person name="Land M."/>
            <person name="Hauser L."/>
            <person name="Kyrpides N."/>
            <person name="Mikhailova N."/>
            <person name="Shelobolina E."/>
            <person name="Aklujkar M."/>
            <person name="Lovley D."/>
            <person name="Richardson P."/>
        </authorList>
    </citation>
    <scope>NUCLEOTIDE SEQUENCE [LARGE SCALE GENOMIC DNA]</scope>
    <source>
        <strain evidence="2 3">Rf4</strain>
    </source>
</reference>
<dbReference type="KEGG" id="gur:Gura_1760"/>
<dbReference type="PANTHER" id="PTHR48079:SF6">
    <property type="entry name" value="NAD(P)-BINDING DOMAIN-CONTAINING PROTEIN-RELATED"/>
    <property type="match status" value="1"/>
</dbReference>